<dbReference type="RefSeq" id="WP_072438970.1">
    <property type="nucleotide sequence ID" value="NZ_FONC01000002.1"/>
</dbReference>
<keyword evidence="3" id="KW-1185">Reference proteome</keyword>
<proteinExistence type="predicted"/>
<evidence type="ECO:0000313" key="2">
    <source>
        <dbReference type="EMBL" id="SFT64962.1"/>
    </source>
</evidence>
<organism evidence="1 4">
    <name type="scientific">Kosakonia radicincitans</name>
    <dbReference type="NCBI Taxonomy" id="283686"/>
    <lineage>
        <taxon>Bacteria</taxon>
        <taxon>Pseudomonadati</taxon>
        <taxon>Pseudomonadota</taxon>
        <taxon>Gammaproteobacteria</taxon>
        <taxon>Enterobacterales</taxon>
        <taxon>Enterobacteriaceae</taxon>
        <taxon>Kosakonia</taxon>
    </lineage>
</organism>
<reference evidence="3 4" key="1">
    <citation type="submission" date="2016-10" db="EMBL/GenBank/DDBJ databases">
        <authorList>
            <person name="Varghese N."/>
            <person name="Submissions S."/>
        </authorList>
    </citation>
    <scope>NUCLEOTIDE SEQUENCE [LARGE SCALE GENOMIC DNA]</scope>
    <source>
        <strain evidence="2 3">NFIX06</strain>
        <strain evidence="1 4">NFIX08</strain>
    </source>
</reference>
<evidence type="ECO:0000313" key="4">
    <source>
        <dbReference type="Proteomes" id="UP000199173"/>
    </source>
</evidence>
<gene>
    <name evidence="2" type="ORF">SAMN03159428_01413</name>
    <name evidence="1" type="ORF">SAMN03159514_01419</name>
</gene>
<dbReference type="EMBL" id="FPAV01000003">
    <property type="protein sequence ID" value="SFT64962.1"/>
    <property type="molecule type" value="Genomic_DNA"/>
</dbReference>
<protein>
    <submittedName>
        <fullName evidence="1">Uncharacterized protein</fullName>
    </submittedName>
</protein>
<evidence type="ECO:0000313" key="1">
    <source>
        <dbReference type="EMBL" id="SFR05997.1"/>
    </source>
</evidence>
<sequence>MPDETSLHRAGRSDALINAQLAYALNGYTFDGLASRHVHALNREAVIRKASTPLMRFCVTNGCEVWEVLASVLNRMKHRDGSRLWPTWRLANEVFNGRLHRERKTNEEVLAAVQRRLFLPKTVHREAVQHLRALGLLPLVGDDQ</sequence>
<dbReference type="Proteomes" id="UP000198760">
    <property type="component" value="Unassembled WGS sequence"/>
</dbReference>
<accession>A0AAX2EPS0</accession>
<dbReference type="EMBL" id="FOYJ01000003">
    <property type="protein sequence ID" value="SFR05997.1"/>
    <property type="molecule type" value="Genomic_DNA"/>
</dbReference>
<name>A0AAX2EPS0_9ENTR</name>
<comment type="caution">
    <text evidence="1">The sequence shown here is derived from an EMBL/GenBank/DDBJ whole genome shotgun (WGS) entry which is preliminary data.</text>
</comment>
<dbReference type="Proteomes" id="UP000199173">
    <property type="component" value="Unassembled WGS sequence"/>
</dbReference>
<evidence type="ECO:0000313" key="3">
    <source>
        <dbReference type="Proteomes" id="UP000198760"/>
    </source>
</evidence>
<dbReference type="AlphaFoldDB" id="A0AAX2EPS0"/>